<comment type="caution">
    <text evidence="4">The sequence shown here is derived from an EMBL/GenBank/DDBJ whole genome shotgun (WGS) entry which is preliminary data.</text>
</comment>
<feature type="compositionally biased region" description="Low complexity" evidence="2">
    <location>
        <begin position="373"/>
        <end position="394"/>
    </location>
</feature>
<dbReference type="SUPFAM" id="SSF144284">
    <property type="entry name" value="Sec2 N-terminal region"/>
    <property type="match status" value="1"/>
</dbReference>
<dbReference type="Proteomes" id="UP001201980">
    <property type="component" value="Unassembled WGS sequence"/>
</dbReference>
<feature type="region of interest" description="Disordered" evidence="2">
    <location>
        <begin position="369"/>
        <end position="412"/>
    </location>
</feature>
<dbReference type="AlphaFoldDB" id="A0AAD5WWM5"/>
<dbReference type="GO" id="GO:0070319">
    <property type="term" value="C:Golgi to plasma membrane transport vesicle"/>
    <property type="evidence" value="ECO:0007669"/>
    <property type="project" value="TreeGrafter"/>
</dbReference>
<dbReference type="GO" id="GO:0006887">
    <property type="term" value="P:exocytosis"/>
    <property type="evidence" value="ECO:0007669"/>
    <property type="project" value="TreeGrafter"/>
</dbReference>
<dbReference type="Gene3D" id="6.10.140.910">
    <property type="match status" value="1"/>
</dbReference>
<evidence type="ECO:0000256" key="2">
    <source>
        <dbReference type="SAM" id="MobiDB-lite"/>
    </source>
</evidence>
<feature type="compositionally biased region" description="Polar residues" evidence="2">
    <location>
        <begin position="22"/>
        <end position="51"/>
    </location>
</feature>
<dbReference type="EMBL" id="JAKWBI020000020">
    <property type="protein sequence ID" value="KAJ2906020.1"/>
    <property type="molecule type" value="Genomic_DNA"/>
</dbReference>
<proteinExistence type="predicted"/>
<organism evidence="4 5">
    <name type="scientific">Zalerion maritima</name>
    <dbReference type="NCBI Taxonomy" id="339359"/>
    <lineage>
        <taxon>Eukaryota</taxon>
        <taxon>Fungi</taxon>
        <taxon>Dikarya</taxon>
        <taxon>Ascomycota</taxon>
        <taxon>Pezizomycotina</taxon>
        <taxon>Sordariomycetes</taxon>
        <taxon>Lulworthiomycetidae</taxon>
        <taxon>Lulworthiales</taxon>
        <taxon>Lulworthiaceae</taxon>
        <taxon>Zalerion</taxon>
    </lineage>
</organism>
<name>A0AAD5WWM5_9PEZI</name>
<dbReference type="PANTHER" id="PTHR14430">
    <property type="entry name" value="RABIN3-RELATED"/>
    <property type="match status" value="1"/>
</dbReference>
<evidence type="ECO:0000259" key="3">
    <source>
        <dbReference type="Pfam" id="PF06428"/>
    </source>
</evidence>
<evidence type="ECO:0000256" key="1">
    <source>
        <dbReference type="ARBA" id="ARBA00023054"/>
    </source>
</evidence>
<dbReference type="InterPro" id="IPR009449">
    <property type="entry name" value="Sec2_N"/>
</dbReference>
<feature type="region of interest" description="Disordered" evidence="2">
    <location>
        <begin position="571"/>
        <end position="668"/>
    </location>
</feature>
<dbReference type="Pfam" id="PF06428">
    <property type="entry name" value="Sec2p"/>
    <property type="match status" value="1"/>
</dbReference>
<feature type="region of interest" description="Disordered" evidence="2">
    <location>
        <begin position="251"/>
        <end position="301"/>
    </location>
</feature>
<keyword evidence="1" id="KW-0175">Coiled coil</keyword>
<feature type="compositionally biased region" description="Basic and acidic residues" evidence="2">
    <location>
        <begin position="611"/>
        <end position="626"/>
    </location>
</feature>
<accession>A0AAD5WWM5</accession>
<feature type="compositionally biased region" description="Low complexity" evidence="2">
    <location>
        <begin position="598"/>
        <end position="607"/>
    </location>
</feature>
<dbReference type="CDD" id="cd21044">
    <property type="entry name" value="Rab11BD_RAB3IP_like"/>
    <property type="match status" value="1"/>
</dbReference>
<dbReference type="PANTHER" id="PTHR14430:SF0">
    <property type="entry name" value="SEC2P DOMAIN-CONTAINING PROTEIN"/>
    <property type="match status" value="1"/>
</dbReference>
<dbReference type="GO" id="GO:0005085">
    <property type="term" value="F:guanyl-nucleotide exchange factor activity"/>
    <property type="evidence" value="ECO:0007669"/>
    <property type="project" value="InterPro"/>
</dbReference>
<dbReference type="GO" id="GO:0051286">
    <property type="term" value="C:cell tip"/>
    <property type="evidence" value="ECO:0007669"/>
    <property type="project" value="TreeGrafter"/>
</dbReference>
<dbReference type="Pfam" id="PF25555">
    <property type="entry name" value="RAB3A-like_C"/>
    <property type="match status" value="1"/>
</dbReference>
<reference evidence="4" key="1">
    <citation type="submission" date="2022-07" db="EMBL/GenBank/DDBJ databases">
        <title>Draft genome sequence of Zalerion maritima ATCC 34329, a (micro)plastics degrading marine fungus.</title>
        <authorList>
            <person name="Paco A."/>
            <person name="Goncalves M.F.M."/>
            <person name="Rocha-Santos T.A.P."/>
            <person name="Alves A."/>
        </authorList>
    </citation>
    <scope>NUCLEOTIDE SEQUENCE</scope>
    <source>
        <strain evidence="4">ATCC 34329</strain>
    </source>
</reference>
<sequence length="685" mass="74585">MWGRLKNATGWGQGRAVGHIRSLSNLRPSSPQAKPSTTSLRSSYGASTTLDMSAVSAVQPPREELDLSTLPDPRIRNVTPSQGPRPQTPHHPDLSNEVAALSQKLVHAINLQTSLDDTLSETRHDLGLARKRIQDLEGIVASQKATLDGDVWIRRTTVEPEKELLRQRIRDVRREMAASEAETKRMRDELADYSTKVMASAQEMVVRAKTEFQEREDQLNQKVEQLEGQASDYEEMFKAQQEQLIELREEMEKQKKQTAEDVPDQPAEDRSSCGCPSPPGLSRTSGADDEPESSTAADMPASAPVAPLSLTHLLQPALREDVCVFAEFAELVEMAKLPQPASHGRASSGGYSGFSSLAMGLGGNPYALSQENSSSASLPTSATSATTATTATDSNPHTPNTPASSVSVASMASSKPLQHLQSTKFFKRIVDEDIEPTIRRNTSVINWVTKRSFSSACADGTLVIEPVLTDTSIARIIKPQFDPCSICGEDSRERERLRMHKFGVGSEAKNPLCDYCLVRVRTSCELVTFLRMIRDGVWKVEGEDGLRSAWEECTRLREEIFWARIGGGVIPAQDRRHGQPGSRRVSHEATPVPPEPAEPSVEPTAAPLKETSAKPSDESPAKRSNEPFKVAPGEPGVAKPSSAPPVLRQRSESAINARPSAPSKGPQAALKRLSLTIPIGAGFFS</sequence>
<feature type="compositionally biased region" description="Low complexity" evidence="2">
    <location>
        <begin position="403"/>
        <end position="412"/>
    </location>
</feature>
<evidence type="ECO:0000313" key="4">
    <source>
        <dbReference type="EMBL" id="KAJ2906020.1"/>
    </source>
</evidence>
<gene>
    <name evidence="4" type="ORF">MKZ38_003503</name>
</gene>
<feature type="region of interest" description="Disordered" evidence="2">
    <location>
        <begin position="22"/>
        <end position="94"/>
    </location>
</feature>
<evidence type="ECO:0000313" key="5">
    <source>
        <dbReference type="Proteomes" id="UP001201980"/>
    </source>
</evidence>
<protein>
    <recommendedName>
        <fullName evidence="3">GDP/GTP exchange factor Sec2 N-terminal domain-containing protein</fullName>
    </recommendedName>
</protein>
<feature type="domain" description="GDP/GTP exchange factor Sec2 N-terminal" evidence="3">
    <location>
        <begin position="112"/>
        <end position="254"/>
    </location>
</feature>
<dbReference type="InterPro" id="IPR040351">
    <property type="entry name" value="RAB3IL/RAB3IP/Sec2"/>
</dbReference>
<keyword evidence="5" id="KW-1185">Reference proteome</keyword>